<dbReference type="PANTHER" id="PTHR22749:SF6">
    <property type="entry name" value="RIBOFLAVIN KINASE"/>
    <property type="match status" value="1"/>
</dbReference>
<keyword evidence="9" id="KW-0547">Nucleotide-binding</keyword>
<dbReference type="Pfam" id="PF01687">
    <property type="entry name" value="Flavokinase"/>
    <property type="match status" value="1"/>
</dbReference>
<dbReference type="SMART" id="SM00904">
    <property type="entry name" value="Flavokinase"/>
    <property type="match status" value="1"/>
</dbReference>
<dbReference type="RefSeq" id="XP_069200194.1">
    <property type="nucleotide sequence ID" value="XM_069343413.1"/>
</dbReference>
<comment type="pathway">
    <text evidence="2">Cofactor biosynthesis; FMN biosynthesis; FMN from riboflavin (ATP route): step 1/1.</text>
</comment>
<sequence length="223" mass="24324">MRPDGVRPTVVGPEHGPEAPFPIRLDGEVVKGFGRGSKDLGIPTANIPLSGLTVGGHNDMESGVYYGWAGLSPSSAIGEMAHTGTTMQKVEHAAGKVLDGIVRAVAGPSGEEEEREGSFTHDRGAVFPMVMSIGWNPFYKNTVRSVEVHILHEFKHDFYGSHMNLVILGFIRPEYDYVSKESLIEDIKTDIEVTGKCLARPAYAKFRHDKSLLDFDGKGKEAQ</sequence>
<keyword evidence="7" id="KW-0288">FMN</keyword>
<keyword evidence="10" id="KW-0418">Kinase</keyword>
<dbReference type="PANTHER" id="PTHR22749">
    <property type="entry name" value="RIBOFLAVIN KINASE/FMN ADENYLYLTRANSFERASE"/>
    <property type="match status" value="1"/>
</dbReference>
<evidence type="ECO:0000256" key="2">
    <source>
        <dbReference type="ARBA" id="ARBA00005201"/>
    </source>
</evidence>
<gene>
    <name evidence="16" type="ORF">AAFC00_000373</name>
</gene>
<evidence type="ECO:0000313" key="16">
    <source>
        <dbReference type="EMBL" id="KAL1303919.1"/>
    </source>
</evidence>
<keyword evidence="6" id="KW-0285">Flavoprotein</keyword>
<comment type="function">
    <text evidence="1">Catalyzes the phosphorylation of riboflavin (vitamin B2) to form flavin mononucleotide (FMN) coenzyme.</text>
</comment>
<reference evidence="16 17" key="1">
    <citation type="submission" date="2024-07" db="EMBL/GenBank/DDBJ databases">
        <title>Draft sequence of the Neodothiora populina.</title>
        <authorList>
            <person name="Drown D.D."/>
            <person name="Schuette U.S."/>
            <person name="Buechlein A.B."/>
            <person name="Rusch D.R."/>
            <person name="Winton L.W."/>
            <person name="Adams G.A."/>
        </authorList>
    </citation>
    <scope>NUCLEOTIDE SEQUENCE [LARGE SCALE GENOMIC DNA]</scope>
    <source>
        <strain evidence="16 17">CPC 39397</strain>
    </source>
</reference>
<comment type="catalytic activity">
    <reaction evidence="13">
        <text>riboflavin + ATP = FMN + ADP + H(+)</text>
        <dbReference type="Rhea" id="RHEA:14357"/>
        <dbReference type="ChEBI" id="CHEBI:15378"/>
        <dbReference type="ChEBI" id="CHEBI:30616"/>
        <dbReference type="ChEBI" id="CHEBI:57986"/>
        <dbReference type="ChEBI" id="CHEBI:58210"/>
        <dbReference type="ChEBI" id="CHEBI:456216"/>
        <dbReference type="EC" id="2.7.1.26"/>
    </reaction>
</comment>
<feature type="region of interest" description="Disordered" evidence="14">
    <location>
        <begin position="1"/>
        <end position="22"/>
    </location>
</feature>
<dbReference type="InterPro" id="IPR015865">
    <property type="entry name" value="Riboflavin_kinase_bac/euk"/>
</dbReference>
<evidence type="ECO:0000256" key="4">
    <source>
        <dbReference type="ARBA" id="ARBA00012105"/>
    </source>
</evidence>
<comment type="caution">
    <text evidence="16">The sequence shown here is derived from an EMBL/GenBank/DDBJ whole genome shotgun (WGS) entry which is preliminary data.</text>
</comment>
<evidence type="ECO:0000256" key="7">
    <source>
        <dbReference type="ARBA" id="ARBA00022643"/>
    </source>
</evidence>
<organism evidence="16 17">
    <name type="scientific">Neodothiora populina</name>
    <dbReference type="NCBI Taxonomy" id="2781224"/>
    <lineage>
        <taxon>Eukaryota</taxon>
        <taxon>Fungi</taxon>
        <taxon>Dikarya</taxon>
        <taxon>Ascomycota</taxon>
        <taxon>Pezizomycotina</taxon>
        <taxon>Dothideomycetes</taxon>
        <taxon>Dothideomycetidae</taxon>
        <taxon>Dothideales</taxon>
        <taxon>Dothioraceae</taxon>
        <taxon>Neodothiora</taxon>
    </lineage>
</organism>
<evidence type="ECO:0000313" key="17">
    <source>
        <dbReference type="Proteomes" id="UP001562354"/>
    </source>
</evidence>
<dbReference type="EMBL" id="JBFMKM010000009">
    <property type="protein sequence ID" value="KAL1303919.1"/>
    <property type="molecule type" value="Genomic_DNA"/>
</dbReference>
<evidence type="ECO:0000256" key="5">
    <source>
        <dbReference type="ARBA" id="ARBA00017394"/>
    </source>
</evidence>
<protein>
    <recommendedName>
        <fullName evidence="5">Riboflavin kinase</fullName>
        <ecNumber evidence="4">2.7.1.26</ecNumber>
    </recommendedName>
    <alternativeName>
        <fullName evidence="12">Flavin mononucleotide kinase 1</fullName>
    </alternativeName>
</protein>
<feature type="domain" description="Riboflavin kinase" evidence="15">
    <location>
        <begin position="18"/>
        <end position="199"/>
    </location>
</feature>
<comment type="similarity">
    <text evidence="3">Belongs to the flavokinase family.</text>
</comment>
<evidence type="ECO:0000256" key="14">
    <source>
        <dbReference type="SAM" id="MobiDB-lite"/>
    </source>
</evidence>
<dbReference type="SUPFAM" id="SSF82114">
    <property type="entry name" value="Riboflavin kinase-like"/>
    <property type="match status" value="1"/>
</dbReference>
<evidence type="ECO:0000256" key="8">
    <source>
        <dbReference type="ARBA" id="ARBA00022679"/>
    </source>
</evidence>
<evidence type="ECO:0000256" key="13">
    <source>
        <dbReference type="ARBA" id="ARBA00047880"/>
    </source>
</evidence>
<name>A0ABR3PD52_9PEZI</name>
<dbReference type="Gene3D" id="2.40.30.30">
    <property type="entry name" value="Riboflavin kinase-like"/>
    <property type="match status" value="1"/>
</dbReference>
<evidence type="ECO:0000259" key="15">
    <source>
        <dbReference type="SMART" id="SM00904"/>
    </source>
</evidence>
<evidence type="ECO:0000256" key="3">
    <source>
        <dbReference type="ARBA" id="ARBA00010108"/>
    </source>
</evidence>
<accession>A0ABR3PD52</accession>
<evidence type="ECO:0000256" key="10">
    <source>
        <dbReference type="ARBA" id="ARBA00022777"/>
    </source>
</evidence>
<evidence type="ECO:0000256" key="11">
    <source>
        <dbReference type="ARBA" id="ARBA00022840"/>
    </source>
</evidence>
<keyword evidence="17" id="KW-1185">Reference proteome</keyword>
<dbReference type="EC" id="2.7.1.26" evidence="4"/>
<evidence type="ECO:0000256" key="12">
    <source>
        <dbReference type="ARBA" id="ARBA00029960"/>
    </source>
</evidence>
<proteinExistence type="inferred from homology"/>
<dbReference type="InterPro" id="IPR023468">
    <property type="entry name" value="Riboflavin_kinase"/>
</dbReference>
<evidence type="ECO:0000256" key="9">
    <source>
        <dbReference type="ARBA" id="ARBA00022741"/>
    </source>
</evidence>
<keyword evidence="8" id="KW-0808">Transferase</keyword>
<evidence type="ECO:0000256" key="1">
    <source>
        <dbReference type="ARBA" id="ARBA00003572"/>
    </source>
</evidence>
<evidence type="ECO:0000256" key="6">
    <source>
        <dbReference type="ARBA" id="ARBA00022630"/>
    </source>
</evidence>
<keyword evidence="11" id="KW-0067">ATP-binding</keyword>
<dbReference type="InterPro" id="IPR023465">
    <property type="entry name" value="Riboflavin_kinase_dom_sf"/>
</dbReference>
<dbReference type="GeneID" id="95974076"/>
<dbReference type="Proteomes" id="UP001562354">
    <property type="component" value="Unassembled WGS sequence"/>
</dbReference>